<dbReference type="CDD" id="cd01951">
    <property type="entry name" value="lectin_L-type"/>
    <property type="match status" value="1"/>
</dbReference>
<dbReference type="Pfam" id="PF18483">
    <property type="entry name" value="Lectin_L-type_dom"/>
    <property type="match status" value="1"/>
</dbReference>
<protein>
    <submittedName>
        <fullName evidence="1">Uncharacterized protein</fullName>
    </submittedName>
</protein>
<dbReference type="STRING" id="1423719.FC66_GL000432"/>
<reference evidence="1 2" key="1">
    <citation type="journal article" date="2015" name="Genome Announc.">
        <title>Expanding the biotechnology potential of lactobacilli through comparative genomics of 213 strains and associated genera.</title>
        <authorList>
            <person name="Sun Z."/>
            <person name="Harris H.M."/>
            <person name="McCann A."/>
            <person name="Guo C."/>
            <person name="Argimon S."/>
            <person name="Zhang W."/>
            <person name="Yang X."/>
            <person name="Jeffery I.B."/>
            <person name="Cooney J.C."/>
            <person name="Kagawa T.F."/>
            <person name="Liu W."/>
            <person name="Song Y."/>
            <person name="Salvetti E."/>
            <person name="Wrobel A."/>
            <person name="Rasinkangas P."/>
            <person name="Parkhill J."/>
            <person name="Rea M.C."/>
            <person name="O'Sullivan O."/>
            <person name="Ritari J."/>
            <person name="Douillard F.P."/>
            <person name="Paul Ross R."/>
            <person name="Yang R."/>
            <person name="Briner A.E."/>
            <person name="Felis G.E."/>
            <person name="de Vos W.M."/>
            <person name="Barrangou R."/>
            <person name="Klaenhammer T.R."/>
            <person name="Caufield P.W."/>
            <person name="Cui Y."/>
            <person name="Zhang H."/>
            <person name="O'Toole P.W."/>
        </authorList>
    </citation>
    <scope>NUCLEOTIDE SEQUENCE [LARGE SCALE GENOMIC DNA]</scope>
    <source>
        <strain evidence="1 2">DSM 15638</strain>
    </source>
</reference>
<gene>
    <name evidence="1" type="ORF">FC66_GL000432</name>
</gene>
<name>A0A0R1HGA0_9LACO</name>
<comment type="caution">
    <text evidence="1">The sequence shown here is derived from an EMBL/GenBank/DDBJ whole genome shotgun (WGS) entry which is preliminary data.</text>
</comment>
<dbReference type="InterPro" id="IPR056573">
    <property type="entry name" value="Lectin_L-type_dom"/>
</dbReference>
<dbReference type="OrthoDB" id="2306834at2"/>
<dbReference type="AlphaFoldDB" id="A0A0R1HGA0"/>
<keyword evidence="2" id="KW-1185">Reference proteome</keyword>
<dbReference type="Gene3D" id="2.60.120.200">
    <property type="match status" value="1"/>
</dbReference>
<accession>A0A0R1HGA0</accession>
<dbReference type="Proteomes" id="UP000051450">
    <property type="component" value="Unassembled WGS sequence"/>
</dbReference>
<dbReference type="RefSeq" id="WP_057974690.1">
    <property type="nucleotide sequence ID" value="NZ_AZDI01000011.1"/>
</dbReference>
<proteinExistence type="predicted"/>
<evidence type="ECO:0000313" key="2">
    <source>
        <dbReference type="Proteomes" id="UP000051450"/>
    </source>
</evidence>
<dbReference type="SUPFAM" id="SSF49899">
    <property type="entry name" value="Concanavalin A-like lectins/glucanases"/>
    <property type="match status" value="1"/>
</dbReference>
<organism evidence="1 2">
    <name type="scientific">Dellaglioa algida DSM 15638</name>
    <dbReference type="NCBI Taxonomy" id="1423719"/>
    <lineage>
        <taxon>Bacteria</taxon>
        <taxon>Bacillati</taxon>
        <taxon>Bacillota</taxon>
        <taxon>Bacilli</taxon>
        <taxon>Lactobacillales</taxon>
        <taxon>Lactobacillaceae</taxon>
        <taxon>Dellaglioa</taxon>
    </lineage>
</organism>
<sequence>MKRMILAISMVGIIFSYMILGETHIQAAYENNPPQSIKLDNIFTTPAGSDSTVVQNGATKKSYVQVTPDEGKNKNGAIWSTANNTLDLTKDFESSMYVYFGGMGENAADGMAFVMQNDARQGNTIIKGSGAQMGVWASDVHYGPFDGIQNSFAVEFDSHYNDGFDWNVGKSIGDHLAWGFPGQKSTYKDEGEGNRILNHNAVQSIQQMSNDRWYSFNVKWNAATKVLQYSYGDDRAKNPVVSVNIDPQTIFGGTDVVWGFTGSTGSSTENNQVAFAKVPGLVNEEATETVTNSSGDVVAGKDVTGKKVSLGDNLHYKVGSKYTSGKQDWENILADFKLDGDVTYKPGTLKVVKKAQDGTEKTTSLPDSSWSNKALSKVNLGKLGTYTTDANSSAYITFDVTADKVGMVKQSEAALNGDNYLTKTNALSYEISQNKAPTLTLADAGKSVDVTEGDAYKFNGTWKDVDSDTANLSYSVDGGSAVSFASDVKNDPKGQDHNYSATVPATSLPLGTNKVSVYAMDSDGAKSNVETVTINVATAGLLQFVNIPTTTSYGSIEIPAGKESVDISRGNDWDVRVKDTRKTGSHWHVDLTLTEPFTTGKGTANEHVLKEALVYKTGTSQTEFTVGTAVKVYDKTTVNGDDVPIKWADDQGVLMVAHSADYKGAYAAKLNWALVDAP</sequence>
<dbReference type="PATRIC" id="fig|1423719.4.peg.436"/>
<evidence type="ECO:0000313" key="1">
    <source>
        <dbReference type="EMBL" id="KRK45259.1"/>
    </source>
</evidence>
<dbReference type="InterPro" id="IPR013320">
    <property type="entry name" value="ConA-like_dom_sf"/>
</dbReference>
<dbReference type="EMBL" id="AZDI01000011">
    <property type="protein sequence ID" value="KRK45259.1"/>
    <property type="molecule type" value="Genomic_DNA"/>
</dbReference>